<reference evidence="1" key="1">
    <citation type="submission" date="2015-06" db="EMBL/GenBank/DDBJ databases">
        <authorList>
            <person name="Joergensen T."/>
        </authorList>
    </citation>
    <scope>NUCLEOTIDE SEQUENCE</scope>
    <source>
        <plasmid evidence="1">pRGRH0048</plasmid>
    </source>
</reference>
<accession>A0A0H5PVS5</accession>
<proteinExistence type="predicted"/>
<sequence length="140" mass="16380">MKPNRYEGWTREQLKEEDKRIMRELQEAFEEMEAYAKSKGWKVENTWLEDAIETAQREKLTDPAELDLASQKEMDPVLGLMEQFMAKLNSMRSCADLETLEKEYTAAGTLKAELFERCWNAWEKILASRIRALGVEIPTE</sequence>
<evidence type="ECO:0000313" key="1">
    <source>
        <dbReference type="EMBL" id="CRY93698.1"/>
    </source>
</evidence>
<reference evidence="1" key="2">
    <citation type="submission" date="2015-07" db="EMBL/GenBank/DDBJ databases">
        <title>Plasmids, circular viruses and viroids from rat gut.</title>
        <authorList>
            <person name="Jorgensen T.J."/>
            <person name="Hansen M.A."/>
            <person name="Xu Z."/>
            <person name="Tabak M.A."/>
            <person name="Sorensen S.J."/>
            <person name="Hansen L.H."/>
        </authorList>
    </citation>
    <scope>NUCLEOTIDE SEQUENCE</scope>
    <source>
        <plasmid evidence="1">pRGRH0048</plasmid>
    </source>
</reference>
<organism evidence="1">
    <name type="scientific">uncultured prokaryote</name>
    <dbReference type="NCBI Taxonomy" id="198431"/>
    <lineage>
        <taxon>unclassified sequences</taxon>
        <taxon>environmental samples</taxon>
    </lineage>
</organism>
<keyword evidence="1" id="KW-0614">Plasmid</keyword>
<protein>
    <submittedName>
        <fullName evidence="1">Uncharacterized protein</fullName>
    </submittedName>
</protein>
<dbReference type="AlphaFoldDB" id="A0A0H5PVS5"/>
<dbReference type="EMBL" id="LN852740">
    <property type="protein sequence ID" value="CRY93698.1"/>
    <property type="molecule type" value="Genomic_DNA"/>
</dbReference>
<name>A0A0H5PVS5_9ZZZZ</name>
<geneLocation type="plasmid" evidence="1">
    <name>pRGRH0048</name>
</geneLocation>